<dbReference type="PANTHER" id="PTHR28626:SF3">
    <property type="entry name" value="SRR1-LIKE PROTEIN"/>
    <property type="match status" value="1"/>
</dbReference>
<evidence type="ECO:0000256" key="1">
    <source>
        <dbReference type="ARBA" id="ARBA00009856"/>
    </source>
</evidence>
<feature type="domain" description="SRR1-like" evidence="3">
    <location>
        <begin position="8"/>
        <end position="160"/>
    </location>
</feature>
<dbReference type="HOGENOM" id="CLU_062516_2_0_1"/>
<name>S8G6X1_FOMSC</name>
<comment type="similarity">
    <text evidence="1">Belongs to the SRR1 family.</text>
</comment>
<accession>S8G6X1</accession>
<dbReference type="OrthoDB" id="551431at2759"/>
<evidence type="ECO:0000313" key="4">
    <source>
        <dbReference type="EMBL" id="EPT05905.1"/>
    </source>
</evidence>
<dbReference type="Proteomes" id="UP000015241">
    <property type="component" value="Unassembled WGS sequence"/>
</dbReference>
<gene>
    <name evidence="4" type="ORF">FOMPIDRAFT_1021076</name>
</gene>
<organism evidence="4 5">
    <name type="scientific">Fomitopsis schrenkii</name>
    <name type="common">Brown rot fungus</name>
    <dbReference type="NCBI Taxonomy" id="2126942"/>
    <lineage>
        <taxon>Eukaryota</taxon>
        <taxon>Fungi</taxon>
        <taxon>Dikarya</taxon>
        <taxon>Basidiomycota</taxon>
        <taxon>Agaricomycotina</taxon>
        <taxon>Agaricomycetes</taxon>
        <taxon>Polyporales</taxon>
        <taxon>Fomitopsis</taxon>
    </lineage>
</organism>
<keyword evidence="5" id="KW-1185">Reference proteome</keyword>
<dbReference type="GO" id="GO:0005634">
    <property type="term" value="C:nucleus"/>
    <property type="evidence" value="ECO:0007669"/>
    <property type="project" value="TreeGrafter"/>
</dbReference>
<reference evidence="4 5" key="1">
    <citation type="journal article" date="2012" name="Science">
        <title>The Paleozoic origin of enzymatic lignin decomposition reconstructed from 31 fungal genomes.</title>
        <authorList>
            <person name="Floudas D."/>
            <person name="Binder M."/>
            <person name="Riley R."/>
            <person name="Barry K."/>
            <person name="Blanchette R.A."/>
            <person name="Henrissat B."/>
            <person name="Martinez A.T."/>
            <person name="Otillar R."/>
            <person name="Spatafora J.W."/>
            <person name="Yadav J.S."/>
            <person name="Aerts A."/>
            <person name="Benoit I."/>
            <person name="Boyd A."/>
            <person name="Carlson A."/>
            <person name="Copeland A."/>
            <person name="Coutinho P.M."/>
            <person name="de Vries R.P."/>
            <person name="Ferreira P."/>
            <person name="Findley K."/>
            <person name="Foster B."/>
            <person name="Gaskell J."/>
            <person name="Glotzer D."/>
            <person name="Gorecki P."/>
            <person name="Heitman J."/>
            <person name="Hesse C."/>
            <person name="Hori C."/>
            <person name="Igarashi K."/>
            <person name="Jurgens J.A."/>
            <person name="Kallen N."/>
            <person name="Kersten P."/>
            <person name="Kohler A."/>
            <person name="Kuees U."/>
            <person name="Kumar T.K.A."/>
            <person name="Kuo A."/>
            <person name="LaButti K."/>
            <person name="Larrondo L.F."/>
            <person name="Lindquist E."/>
            <person name="Ling A."/>
            <person name="Lombard V."/>
            <person name="Lucas S."/>
            <person name="Lundell T."/>
            <person name="Martin R."/>
            <person name="McLaughlin D.J."/>
            <person name="Morgenstern I."/>
            <person name="Morin E."/>
            <person name="Murat C."/>
            <person name="Nagy L.G."/>
            <person name="Nolan M."/>
            <person name="Ohm R.A."/>
            <person name="Patyshakuliyeva A."/>
            <person name="Rokas A."/>
            <person name="Ruiz-Duenas F.J."/>
            <person name="Sabat G."/>
            <person name="Salamov A."/>
            <person name="Samejima M."/>
            <person name="Schmutz J."/>
            <person name="Slot J.C."/>
            <person name="St John F."/>
            <person name="Stenlid J."/>
            <person name="Sun H."/>
            <person name="Sun S."/>
            <person name="Syed K."/>
            <person name="Tsang A."/>
            <person name="Wiebenga A."/>
            <person name="Young D."/>
            <person name="Pisabarro A."/>
            <person name="Eastwood D.C."/>
            <person name="Martin F."/>
            <person name="Cullen D."/>
            <person name="Grigoriev I.V."/>
            <person name="Hibbett D.S."/>
        </authorList>
    </citation>
    <scope>NUCLEOTIDE SEQUENCE</scope>
    <source>
        <strain evidence="5">FP-58527</strain>
    </source>
</reference>
<dbReference type="Pfam" id="PF07985">
    <property type="entry name" value="SRR1"/>
    <property type="match status" value="1"/>
</dbReference>
<dbReference type="AlphaFoldDB" id="S8G6X1"/>
<dbReference type="InParanoid" id="S8G6X1"/>
<dbReference type="InterPro" id="IPR040044">
    <property type="entry name" value="SRR1L"/>
</dbReference>
<evidence type="ECO:0000256" key="2">
    <source>
        <dbReference type="SAM" id="MobiDB-lite"/>
    </source>
</evidence>
<evidence type="ECO:0000259" key="3">
    <source>
        <dbReference type="Pfam" id="PF07985"/>
    </source>
</evidence>
<protein>
    <recommendedName>
        <fullName evidence="3">SRR1-like domain-containing protein</fullName>
    </recommendedName>
</protein>
<feature type="region of interest" description="Disordered" evidence="2">
    <location>
        <begin position="174"/>
        <end position="195"/>
    </location>
</feature>
<sequence length="195" mass="21154">MDALGFRCQNVLCLGLGSPSASRDARAQLAFLLTLCEDLRIDRAHVSVYDPVFAEDDIALLDALGRARFRAVAPTLAFMPHCDLRLYENLLRENWAGGGAGLSQLVLIANRLSDYAESVPARKMAVEHPCVWRLAPYLASRNLPACTAYPTAFNNTAVQYARVGEVREDLWQLPPPTDEFDGRSGGGVGGSGAAF</sequence>
<dbReference type="GO" id="GO:0005737">
    <property type="term" value="C:cytoplasm"/>
    <property type="evidence" value="ECO:0007669"/>
    <property type="project" value="TreeGrafter"/>
</dbReference>
<dbReference type="PANTHER" id="PTHR28626">
    <property type="entry name" value="SRR1-LIKE PROTEIN"/>
    <property type="match status" value="1"/>
</dbReference>
<feature type="compositionally biased region" description="Gly residues" evidence="2">
    <location>
        <begin position="183"/>
        <end position="195"/>
    </location>
</feature>
<proteinExistence type="inferred from homology"/>
<dbReference type="eggNOG" id="KOG3131">
    <property type="taxonomic scope" value="Eukaryota"/>
</dbReference>
<dbReference type="InterPro" id="IPR012942">
    <property type="entry name" value="SRR1-like"/>
</dbReference>
<evidence type="ECO:0000313" key="5">
    <source>
        <dbReference type="Proteomes" id="UP000015241"/>
    </source>
</evidence>
<dbReference type="EMBL" id="KE504122">
    <property type="protein sequence ID" value="EPT05905.1"/>
    <property type="molecule type" value="Genomic_DNA"/>
</dbReference>